<keyword evidence="2" id="KW-1133">Transmembrane helix</keyword>
<accession>A0A370D9K8</accession>
<dbReference type="AlphaFoldDB" id="A0A370D9K8"/>
<dbReference type="GO" id="GO:0016020">
    <property type="term" value="C:membrane"/>
    <property type="evidence" value="ECO:0007669"/>
    <property type="project" value="InterPro"/>
</dbReference>
<organism evidence="3 4">
    <name type="scientific">endosymbiont of Galathealinum brachiosum</name>
    <dbReference type="NCBI Taxonomy" id="2200906"/>
    <lineage>
        <taxon>Bacteria</taxon>
        <taxon>Pseudomonadati</taxon>
        <taxon>Pseudomonadota</taxon>
        <taxon>Gammaproteobacteria</taxon>
        <taxon>sulfur-oxidizing symbionts</taxon>
    </lineage>
</organism>
<evidence type="ECO:0000256" key="2">
    <source>
        <dbReference type="SAM" id="Phobius"/>
    </source>
</evidence>
<protein>
    <submittedName>
        <fullName evidence="3">Biotin--acetyl-CoA-carboxylase ligase</fullName>
    </submittedName>
</protein>
<dbReference type="NCBIfam" id="NF008528">
    <property type="entry name" value="PRK11463.1-2"/>
    <property type="match status" value="1"/>
</dbReference>
<dbReference type="PANTHER" id="PTHR35335:SF1">
    <property type="entry name" value="UPF0716 PROTEIN FXSA"/>
    <property type="match status" value="1"/>
</dbReference>
<feature type="transmembrane region" description="Helical" evidence="2">
    <location>
        <begin position="5"/>
        <end position="21"/>
    </location>
</feature>
<feature type="transmembrane region" description="Helical" evidence="2">
    <location>
        <begin position="76"/>
        <end position="103"/>
    </location>
</feature>
<comment type="caution">
    <text evidence="3">The sequence shown here is derived from an EMBL/GenBank/DDBJ whole genome shotgun (WGS) entry which is preliminary data.</text>
</comment>
<reference evidence="3 4" key="1">
    <citation type="journal article" date="2018" name="ISME J.">
        <title>Endosymbiont genomes yield clues of tubeworm success.</title>
        <authorList>
            <person name="Li Y."/>
            <person name="Liles M.R."/>
            <person name="Halanych K.M."/>
        </authorList>
    </citation>
    <scope>NUCLEOTIDE SEQUENCE [LARGE SCALE GENOMIC DNA]</scope>
    <source>
        <strain evidence="3">A1464</strain>
    </source>
</reference>
<dbReference type="PANTHER" id="PTHR35335">
    <property type="entry name" value="UPF0716 PROTEIN FXSA"/>
    <property type="match status" value="1"/>
</dbReference>
<proteinExistence type="predicted"/>
<feature type="region of interest" description="Disordered" evidence="1">
    <location>
        <begin position="125"/>
        <end position="145"/>
    </location>
</feature>
<gene>
    <name evidence="3" type="ORF">DIZ80_15970</name>
</gene>
<evidence type="ECO:0000313" key="3">
    <source>
        <dbReference type="EMBL" id="RDH81571.1"/>
    </source>
</evidence>
<keyword evidence="3" id="KW-0436">Ligase</keyword>
<dbReference type="InterPro" id="IPR007313">
    <property type="entry name" value="FxsA"/>
</dbReference>
<dbReference type="EMBL" id="QFXC01000013">
    <property type="protein sequence ID" value="RDH81571.1"/>
    <property type="molecule type" value="Genomic_DNA"/>
</dbReference>
<dbReference type="GO" id="GO:0016874">
    <property type="term" value="F:ligase activity"/>
    <property type="evidence" value="ECO:0007669"/>
    <property type="project" value="UniProtKB-KW"/>
</dbReference>
<feature type="transmembrane region" description="Helical" evidence="2">
    <location>
        <begin position="27"/>
        <end position="47"/>
    </location>
</feature>
<evidence type="ECO:0000256" key="1">
    <source>
        <dbReference type="SAM" id="MobiDB-lite"/>
    </source>
</evidence>
<keyword evidence="4" id="KW-1185">Reference proteome</keyword>
<sequence>MLRIWPVLFLIIPILEVYLLIEVGSHIGAGWTILLVVLTATIGVNLLRQQGISTLMRANQAMSQGQVPAMEMMEGLFLAVGGALLITPGFFTDFIGFVCLLPFTRRAIIQQILLKSTIKSSYTVHQEHRSTESSNTIEGEYRRED</sequence>
<keyword evidence="2" id="KW-0812">Transmembrane</keyword>
<dbReference type="Proteomes" id="UP000254266">
    <property type="component" value="Unassembled WGS sequence"/>
</dbReference>
<name>A0A370D9K8_9GAMM</name>
<keyword evidence="2" id="KW-0472">Membrane</keyword>
<evidence type="ECO:0000313" key="4">
    <source>
        <dbReference type="Proteomes" id="UP000254266"/>
    </source>
</evidence>
<dbReference type="Pfam" id="PF04186">
    <property type="entry name" value="FxsA"/>
    <property type="match status" value="1"/>
</dbReference>